<evidence type="ECO:0000313" key="3">
    <source>
        <dbReference type="Proteomes" id="UP001244011"/>
    </source>
</evidence>
<gene>
    <name evidence="2" type="ORF">QBC33DRAFT_526651</name>
</gene>
<protein>
    <submittedName>
        <fullName evidence="2">Uncharacterized protein</fullName>
    </submittedName>
</protein>
<comment type="caution">
    <text evidence="2">The sequence shown here is derived from an EMBL/GenBank/DDBJ whole genome shotgun (WGS) entry which is preliminary data.</text>
</comment>
<dbReference type="EMBL" id="MU838999">
    <property type="protein sequence ID" value="KAK1771045.1"/>
    <property type="molecule type" value="Genomic_DNA"/>
</dbReference>
<organism evidence="2 3">
    <name type="scientific">Phialemonium atrogriseum</name>
    <dbReference type="NCBI Taxonomy" id="1093897"/>
    <lineage>
        <taxon>Eukaryota</taxon>
        <taxon>Fungi</taxon>
        <taxon>Dikarya</taxon>
        <taxon>Ascomycota</taxon>
        <taxon>Pezizomycotina</taxon>
        <taxon>Sordariomycetes</taxon>
        <taxon>Sordariomycetidae</taxon>
        <taxon>Cephalothecales</taxon>
        <taxon>Cephalothecaceae</taxon>
        <taxon>Phialemonium</taxon>
    </lineage>
</organism>
<dbReference type="RefSeq" id="XP_060287258.1">
    <property type="nucleotide sequence ID" value="XM_060426908.1"/>
</dbReference>
<dbReference type="AlphaFoldDB" id="A0AAJ0FSD0"/>
<dbReference type="Proteomes" id="UP001244011">
    <property type="component" value="Unassembled WGS sequence"/>
</dbReference>
<evidence type="ECO:0000256" key="1">
    <source>
        <dbReference type="SAM" id="SignalP"/>
    </source>
</evidence>
<evidence type="ECO:0000313" key="2">
    <source>
        <dbReference type="EMBL" id="KAK1771045.1"/>
    </source>
</evidence>
<accession>A0AAJ0FSD0</accession>
<sequence length="77" mass="9005">MAATWWWWWWWWSHMRDPVHLGERRTAGGDCKPAHAAITEQSNPERDLQALQEVINITDRKGCRFPPVFPGASWSST</sequence>
<keyword evidence="1" id="KW-0732">Signal</keyword>
<dbReference type="GeneID" id="85310095"/>
<proteinExistence type="predicted"/>
<feature type="signal peptide" evidence="1">
    <location>
        <begin position="1"/>
        <end position="21"/>
    </location>
</feature>
<name>A0AAJ0FSD0_9PEZI</name>
<keyword evidence="3" id="KW-1185">Reference proteome</keyword>
<reference evidence="2" key="1">
    <citation type="submission" date="2023-06" db="EMBL/GenBank/DDBJ databases">
        <title>Genome-scale phylogeny and comparative genomics of the fungal order Sordariales.</title>
        <authorList>
            <consortium name="Lawrence Berkeley National Laboratory"/>
            <person name="Hensen N."/>
            <person name="Bonometti L."/>
            <person name="Westerberg I."/>
            <person name="Brannstrom I.O."/>
            <person name="Guillou S."/>
            <person name="Cros-Aarteil S."/>
            <person name="Calhoun S."/>
            <person name="Haridas S."/>
            <person name="Kuo A."/>
            <person name="Mondo S."/>
            <person name="Pangilinan J."/>
            <person name="Riley R."/>
            <person name="Labutti K."/>
            <person name="Andreopoulos B."/>
            <person name="Lipzen A."/>
            <person name="Chen C."/>
            <person name="Yanf M."/>
            <person name="Daum C."/>
            <person name="Ng V."/>
            <person name="Clum A."/>
            <person name="Steindorff A."/>
            <person name="Ohm R."/>
            <person name="Martin F."/>
            <person name="Silar P."/>
            <person name="Natvig D."/>
            <person name="Lalanne C."/>
            <person name="Gautier V."/>
            <person name="Ament-Velasquez S.L."/>
            <person name="Kruys A."/>
            <person name="Hutchinson M.I."/>
            <person name="Powell A.J."/>
            <person name="Barry K."/>
            <person name="Miller A.N."/>
            <person name="Grigoriev I.V."/>
            <person name="Debuchy R."/>
            <person name="Gladieux P."/>
            <person name="Thoren M.H."/>
            <person name="Johannesson H."/>
        </authorList>
    </citation>
    <scope>NUCLEOTIDE SEQUENCE</scope>
    <source>
        <strain evidence="2">8032-3</strain>
    </source>
</reference>
<feature type="chain" id="PRO_5042558192" evidence="1">
    <location>
        <begin position="22"/>
        <end position="77"/>
    </location>
</feature>